<evidence type="ECO:0000313" key="1">
    <source>
        <dbReference type="EMBL" id="KAG9221505.1"/>
    </source>
</evidence>
<gene>
    <name evidence="1" type="ORF">CCMSSC00406_0009494</name>
</gene>
<accession>A0ACB7IUV0</accession>
<dbReference type="Proteomes" id="UP000824881">
    <property type="component" value="Unassembled WGS sequence"/>
</dbReference>
<name>A0ACB7IUV0_PLECO</name>
<proteinExistence type="predicted"/>
<keyword evidence="2" id="KW-1185">Reference proteome</keyword>
<sequence>MLRCLSLTSYHRVRVRTELDVALAALSRLKELWISPSLLISSTLNVIAHLPRLEIWSVYGEHTGIGPDFITSPSADAFPSLTTFASVSLQFSSILSISKAANPRHLRKLDVDTCCKESPQAWYRLIATVTSICPTIQVINVHGVWNNDGDPEQSPFSPFLSPTRYCSSLTSLRLVPAPRLHPTVETMRGLLTCLPALETLELDESQEPPTLPLFALSELAPLSMHEVLDSLYVFPLEVFPSRCGHLFGYHSS</sequence>
<comment type="caution">
    <text evidence="1">The sequence shown here is derived from an EMBL/GenBank/DDBJ whole genome shotgun (WGS) entry which is preliminary data.</text>
</comment>
<dbReference type="EMBL" id="WQMT02000006">
    <property type="protein sequence ID" value="KAG9221505.1"/>
    <property type="molecule type" value="Genomic_DNA"/>
</dbReference>
<organism evidence="1 2">
    <name type="scientific">Pleurotus cornucopiae</name>
    <name type="common">Cornucopia mushroom</name>
    <dbReference type="NCBI Taxonomy" id="5321"/>
    <lineage>
        <taxon>Eukaryota</taxon>
        <taxon>Fungi</taxon>
        <taxon>Dikarya</taxon>
        <taxon>Basidiomycota</taxon>
        <taxon>Agaricomycotina</taxon>
        <taxon>Agaricomycetes</taxon>
        <taxon>Agaricomycetidae</taxon>
        <taxon>Agaricales</taxon>
        <taxon>Pleurotineae</taxon>
        <taxon>Pleurotaceae</taxon>
        <taxon>Pleurotus</taxon>
    </lineage>
</organism>
<protein>
    <submittedName>
        <fullName evidence="1">Uncharacterized protein</fullName>
    </submittedName>
</protein>
<evidence type="ECO:0000313" key="2">
    <source>
        <dbReference type="Proteomes" id="UP000824881"/>
    </source>
</evidence>
<reference evidence="1 2" key="1">
    <citation type="journal article" date="2021" name="Appl. Environ. Microbiol.">
        <title>Genetic linkage and physical mapping for an oyster mushroom Pleurotus cornucopiae and QTL analysis for the trait cap color.</title>
        <authorList>
            <person name="Zhang Y."/>
            <person name="Gao W."/>
            <person name="Sonnenberg A."/>
            <person name="Chen Q."/>
            <person name="Zhang J."/>
            <person name="Huang C."/>
        </authorList>
    </citation>
    <scope>NUCLEOTIDE SEQUENCE [LARGE SCALE GENOMIC DNA]</scope>
    <source>
        <strain evidence="1">CCMSSC00406</strain>
    </source>
</reference>